<dbReference type="AlphaFoldDB" id="A0A8J3ZZ54"/>
<dbReference type="EMBL" id="BOPH01000094">
    <property type="protein sequence ID" value="GIJ71943.1"/>
    <property type="molecule type" value="Genomic_DNA"/>
</dbReference>
<proteinExistence type="predicted"/>
<sequence length="421" mass="43547">MRRRPIAAAAAGLMAALAMNVAAAAPAAADLAHPRPVSADPVDFTPHVLDGTVWDVALVGPRTVVVGGDFSEVSDAAGKTFFDRKNIFAYDLFTGAVLPFAPAMDSAVYAVAGSPDGSAVYAGGAFKKVNGTPQRGLARIAIGTGVRDAAFTGQINWGDIRELKISGGWLYAGGSFSAIGGLARSALGRVNLATGAADPAFDARIAAPGLTRARVEDFAISPNGTRLVAVGAIQQAGGQRRTQLAMLDLAANTLSPWYTDAYTGPCRAGFETYLRGVDFAPDGSYFAVVTTGRASGPKRMCDTVARFNTAGTGAQSPVWVNHTGGDSLYTVSVTGASVYVGGHQRWMNNPYGRENAGKGAVSRKGIAAVDPVTGLATPWDPTRLRGVGVRAMLATPAGLIVGSDTEQLGREYHGRLGMFPL</sequence>
<protein>
    <recommendedName>
        <fullName evidence="4">PKD domain containing protein</fullName>
    </recommendedName>
</protein>
<evidence type="ECO:0008006" key="4">
    <source>
        <dbReference type="Google" id="ProtNLM"/>
    </source>
</evidence>
<evidence type="ECO:0000313" key="2">
    <source>
        <dbReference type="EMBL" id="GIJ71943.1"/>
    </source>
</evidence>
<keyword evidence="1" id="KW-0732">Signal</keyword>
<comment type="caution">
    <text evidence="2">The sequence shown here is derived from an EMBL/GenBank/DDBJ whole genome shotgun (WGS) entry which is preliminary data.</text>
</comment>
<accession>A0A8J3ZZ54</accession>
<keyword evidence="3" id="KW-1185">Reference proteome</keyword>
<gene>
    <name evidence="2" type="ORF">Voc01_068600</name>
</gene>
<dbReference type="Proteomes" id="UP000635606">
    <property type="component" value="Unassembled WGS sequence"/>
</dbReference>
<evidence type="ECO:0000313" key="3">
    <source>
        <dbReference type="Proteomes" id="UP000635606"/>
    </source>
</evidence>
<feature type="signal peptide" evidence="1">
    <location>
        <begin position="1"/>
        <end position="24"/>
    </location>
</feature>
<organism evidence="2 3">
    <name type="scientific">Virgisporangium ochraceum</name>
    <dbReference type="NCBI Taxonomy" id="65505"/>
    <lineage>
        <taxon>Bacteria</taxon>
        <taxon>Bacillati</taxon>
        <taxon>Actinomycetota</taxon>
        <taxon>Actinomycetes</taxon>
        <taxon>Micromonosporales</taxon>
        <taxon>Micromonosporaceae</taxon>
        <taxon>Virgisporangium</taxon>
    </lineage>
</organism>
<dbReference type="SUPFAM" id="SSF82171">
    <property type="entry name" value="DPP6 N-terminal domain-like"/>
    <property type="match status" value="1"/>
</dbReference>
<feature type="chain" id="PRO_5035307422" description="PKD domain containing protein" evidence="1">
    <location>
        <begin position="25"/>
        <end position="421"/>
    </location>
</feature>
<dbReference type="RefSeq" id="WP_203931806.1">
    <property type="nucleotide sequence ID" value="NZ_BOPH01000094.1"/>
</dbReference>
<reference evidence="2" key="1">
    <citation type="submission" date="2021-01" db="EMBL/GenBank/DDBJ databases">
        <title>Whole genome shotgun sequence of Virgisporangium ochraceum NBRC 16418.</title>
        <authorList>
            <person name="Komaki H."/>
            <person name="Tamura T."/>
        </authorList>
    </citation>
    <scope>NUCLEOTIDE SEQUENCE</scope>
    <source>
        <strain evidence="2">NBRC 16418</strain>
    </source>
</reference>
<name>A0A8J3ZZ54_9ACTN</name>
<evidence type="ECO:0000256" key="1">
    <source>
        <dbReference type="SAM" id="SignalP"/>
    </source>
</evidence>